<dbReference type="InterPro" id="IPR037402">
    <property type="entry name" value="YidZ_PBP2"/>
</dbReference>
<evidence type="ECO:0000313" key="6">
    <source>
        <dbReference type="EMBL" id="CAG9187655.1"/>
    </source>
</evidence>
<keyword evidence="7" id="KW-1185">Reference proteome</keyword>
<dbReference type="InterPro" id="IPR036390">
    <property type="entry name" value="WH_DNA-bd_sf"/>
</dbReference>
<evidence type="ECO:0000256" key="3">
    <source>
        <dbReference type="ARBA" id="ARBA00023125"/>
    </source>
</evidence>
<organism evidence="6 7">
    <name type="scientific">Cupriavidus pinatubonensis</name>
    <dbReference type="NCBI Taxonomy" id="248026"/>
    <lineage>
        <taxon>Bacteria</taxon>
        <taxon>Pseudomonadati</taxon>
        <taxon>Pseudomonadota</taxon>
        <taxon>Betaproteobacteria</taxon>
        <taxon>Burkholderiales</taxon>
        <taxon>Burkholderiaceae</taxon>
        <taxon>Cupriavidus</taxon>
    </lineage>
</organism>
<evidence type="ECO:0000256" key="1">
    <source>
        <dbReference type="ARBA" id="ARBA00009437"/>
    </source>
</evidence>
<dbReference type="CDD" id="cd08417">
    <property type="entry name" value="PBP2_Nitroaromatics_like"/>
    <property type="match status" value="1"/>
</dbReference>
<sequence>MEPEIKARKVTPESGLERLGKIDIHTLYAFAALLRCRSVSRAAALMEVSQPAMSRTLDRLRNVFQDALLVREGNHMLLTAHGKELLPIVEKLLETTTQLAGVNAPFDASTHVRHFSLACNEHIQLSLAPPLLIPLRTAAPSITAQFSPLHRSGAVDGLASGELDLCIGSAFPSAPGIRTRLLYSEKFVCIMRKPRRIGGIARISLKDFCSLPHLDVSPTGLTLLGELIDRTIRKQGGSRQVVYTISSFMAAPQIVSETDMICAIPARTAKRLALPENVVVAELAFEAPATDVSMFWHNLTDRDAACAWLRSEIRRALPAQ</sequence>
<dbReference type="SUPFAM" id="SSF53850">
    <property type="entry name" value="Periplasmic binding protein-like II"/>
    <property type="match status" value="1"/>
</dbReference>
<dbReference type="Gene3D" id="3.40.190.10">
    <property type="entry name" value="Periplasmic binding protein-like II"/>
    <property type="match status" value="2"/>
</dbReference>
<dbReference type="InterPro" id="IPR000847">
    <property type="entry name" value="LysR_HTH_N"/>
</dbReference>
<dbReference type="Proteomes" id="UP000701702">
    <property type="component" value="Unassembled WGS sequence"/>
</dbReference>
<accession>A0ABM8Y4E1</accession>
<comment type="similarity">
    <text evidence="1">Belongs to the LysR transcriptional regulatory family.</text>
</comment>
<evidence type="ECO:0000256" key="4">
    <source>
        <dbReference type="ARBA" id="ARBA00023163"/>
    </source>
</evidence>
<dbReference type="RefSeq" id="WP_224011143.1">
    <property type="nucleotide sequence ID" value="NZ_CAJZAF010000089.1"/>
</dbReference>
<dbReference type="InterPro" id="IPR005119">
    <property type="entry name" value="LysR_subst-bd"/>
</dbReference>
<evidence type="ECO:0000259" key="5">
    <source>
        <dbReference type="PROSITE" id="PS50931"/>
    </source>
</evidence>
<evidence type="ECO:0000313" key="7">
    <source>
        <dbReference type="Proteomes" id="UP000701702"/>
    </source>
</evidence>
<dbReference type="PROSITE" id="PS50931">
    <property type="entry name" value="HTH_LYSR"/>
    <property type="match status" value="1"/>
</dbReference>
<dbReference type="InterPro" id="IPR050389">
    <property type="entry name" value="LysR-type_TF"/>
</dbReference>
<keyword evidence="4" id="KW-0804">Transcription</keyword>
<dbReference type="Pfam" id="PF00126">
    <property type="entry name" value="HTH_1"/>
    <property type="match status" value="1"/>
</dbReference>
<name>A0ABM8Y4E1_9BURK</name>
<proteinExistence type="inferred from homology"/>
<dbReference type="Gene3D" id="1.10.10.10">
    <property type="entry name" value="Winged helix-like DNA-binding domain superfamily/Winged helix DNA-binding domain"/>
    <property type="match status" value="1"/>
</dbReference>
<comment type="caution">
    <text evidence="6">The sequence shown here is derived from an EMBL/GenBank/DDBJ whole genome shotgun (WGS) entry which is preliminary data.</text>
</comment>
<protein>
    <submittedName>
        <fullName evidence="6">PCP degradation transcriptional activation protein</fullName>
    </submittedName>
</protein>
<keyword evidence="2" id="KW-0805">Transcription regulation</keyword>
<evidence type="ECO:0000256" key="2">
    <source>
        <dbReference type="ARBA" id="ARBA00023015"/>
    </source>
</evidence>
<dbReference type="InterPro" id="IPR036388">
    <property type="entry name" value="WH-like_DNA-bd_sf"/>
</dbReference>
<dbReference type="Pfam" id="PF03466">
    <property type="entry name" value="LysR_substrate"/>
    <property type="match status" value="1"/>
</dbReference>
<dbReference type="SUPFAM" id="SSF46785">
    <property type="entry name" value="Winged helix' DNA-binding domain"/>
    <property type="match status" value="1"/>
</dbReference>
<dbReference type="PANTHER" id="PTHR30118:SF15">
    <property type="entry name" value="TRANSCRIPTIONAL REGULATORY PROTEIN"/>
    <property type="match status" value="1"/>
</dbReference>
<gene>
    <name evidence="6" type="primary">pcpR_5</name>
    <name evidence="6" type="ORF">LMG23994_07100</name>
</gene>
<dbReference type="EMBL" id="CAJZAF010000089">
    <property type="protein sequence ID" value="CAG9187655.1"/>
    <property type="molecule type" value="Genomic_DNA"/>
</dbReference>
<reference evidence="6 7" key="1">
    <citation type="submission" date="2021-08" db="EMBL/GenBank/DDBJ databases">
        <authorList>
            <person name="Peeters C."/>
        </authorList>
    </citation>
    <scope>NUCLEOTIDE SEQUENCE [LARGE SCALE GENOMIC DNA]</scope>
    <source>
        <strain evidence="6 7">LMG 23994</strain>
    </source>
</reference>
<dbReference type="PANTHER" id="PTHR30118">
    <property type="entry name" value="HTH-TYPE TRANSCRIPTIONAL REGULATOR LEUO-RELATED"/>
    <property type="match status" value="1"/>
</dbReference>
<feature type="domain" description="HTH lysR-type" evidence="5">
    <location>
        <begin position="22"/>
        <end position="79"/>
    </location>
</feature>
<keyword evidence="3" id="KW-0238">DNA-binding</keyword>